<feature type="active site" description="O-(5'-phospho-DNA)-tyrosine intermediate" evidence="8">
    <location>
        <position position="122"/>
    </location>
</feature>
<dbReference type="Pfam" id="PF03989">
    <property type="entry name" value="DNA_gyraseA_C"/>
    <property type="match status" value="4"/>
</dbReference>
<evidence type="ECO:0000256" key="6">
    <source>
        <dbReference type="ARBA" id="ARBA00023136"/>
    </source>
</evidence>
<organism evidence="11 12">
    <name type="scientific">Mesomycoplasma lagogenitalium</name>
    <dbReference type="NCBI Taxonomy" id="171286"/>
    <lineage>
        <taxon>Bacteria</taxon>
        <taxon>Bacillati</taxon>
        <taxon>Mycoplasmatota</taxon>
        <taxon>Mycoplasmoidales</taxon>
        <taxon>Metamycoplasmataceae</taxon>
        <taxon>Mesomycoplasma</taxon>
    </lineage>
</organism>
<dbReference type="Pfam" id="PF00521">
    <property type="entry name" value="DNA_topoisoIV"/>
    <property type="match status" value="1"/>
</dbReference>
<evidence type="ECO:0000256" key="8">
    <source>
        <dbReference type="PROSITE-ProRule" id="PRU01384"/>
    </source>
</evidence>
<dbReference type="InterPro" id="IPR002205">
    <property type="entry name" value="Topo_IIA_dom_A"/>
</dbReference>
<dbReference type="CDD" id="cd00187">
    <property type="entry name" value="TOP4c"/>
    <property type="match status" value="1"/>
</dbReference>
<evidence type="ECO:0000256" key="1">
    <source>
        <dbReference type="ARBA" id="ARBA00000185"/>
    </source>
</evidence>
<dbReference type="PANTHER" id="PTHR43493:SF9">
    <property type="entry name" value="DNA TOPOISOMERASE 4 SUBUNIT A"/>
    <property type="match status" value="1"/>
</dbReference>
<dbReference type="InterPro" id="IPR013757">
    <property type="entry name" value="Topo_IIA_A_a_sf"/>
</dbReference>
<comment type="catalytic activity">
    <reaction evidence="1 8">
        <text>ATP-dependent breakage, passage and rejoining of double-stranded DNA.</text>
        <dbReference type="EC" id="5.6.2.2"/>
    </reaction>
</comment>
<keyword evidence="6" id="KW-0472">Membrane</keyword>
<dbReference type="Proteomes" id="UP001179842">
    <property type="component" value="Chromosome"/>
</dbReference>
<dbReference type="NCBIfam" id="TIGR01061">
    <property type="entry name" value="parC_Gpos"/>
    <property type="match status" value="1"/>
</dbReference>
<feature type="domain" description="Topo IIA-type catalytic" evidence="10">
    <location>
        <begin position="34"/>
        <end position="500"/>
    </location>
</feature>
<evidence type="ECO:0000256" key="9">
    <source>
        <dbReference type="SAM" id="MobiDB-lite"/>
    </source>
</evidence>
<dbReference type="InterPro" id="IPR035516">
    <property type="entry name" value="Gyrase/topoIV_suA_C"/>
</dbReference>
<dbReference type="InterPro" id="IPR005741">
    <property type="entry name" value="TopoIV_A_Gpos"/>
</dbReference>
<dbReference type="SUPFAM" id="SSF101904">
    <property type="entry name" value="GyrA/ParC C-terminal domain-like"/>
    <property type="match status" value="1"/>
</dbReference>
<evidence type="ECO:0000256" key="4">
    <source>
        <dbReference type="ARBA" id="ARBA00023029"/>
    </source>
</evidence>
<dbReference type="Gene3D" id="2.120.10.90">
    <property type="entry name" value="DNA gyrase/topoisomerase IV, subunit A, C-terminal"/>
    <property type="match status" value="1"/>
</dbReference>
<dbReference type="InterPro" id="IPR006691">
    <property type="entry name" value="GyrA/parC_rep"/>
</dbReference>
<dbReference type="EC" id="5.6.2.2" evidence="2"/>
<dbReference type="InterPro" id="IPR013758">
    <property type="entry name" value="Topo_IIA_A/C_ab"/>
</dbReference>
<protein>
    <recommendedName>
        <fullName evidence="2">DNA topoisomerase (ATP-hydrolyzing)</fullName>
        <ecNumber evidence="2">5.6.2.2</ecNumber>
    </recommendedName>
</protein>
<dbReference type="Gene3D" id="1.10.268.10">
    <property type="entry name" value="Topoisomerase, domain 3"/>
    <property type="match status" value="1"/>
</dbReference>
<keyword evidence="5 8" id="KW-0238">DNA-binding</keyword>
<proteinExistence type="predicted"/>
<dbReference type="EMBL" id="CP122979">
    <property type="protein sequence ID" value="WGI36831.1"/>
    <property type="molecule type" value="Genomic_DNA"/>
</dbReference>
<evidence type="ECO:0000259" key="10">
    <source>
        <dbReference type="PROSITE" id="PS52040"/>
    </source>
</evidence>
<dbReference type="PROSITE" id="PS52040">
    <property type="entry name" value="TOPO_IIA"/>
    <property type="match status" value="1"/>
</dbReference>
<evidence type="ECO:0000313" key="12">
    <source>
        <dbReference type="Proteomes" id="UP001179842"/>
    </source>
</evidence>
<accession>A0ABY8LUC3</accession>
<dbReference type="SUPFAM" id="SSF56719">
    <property type="entry name" value="Type II DNA topoisomerase"/>
    <property type="match status" value="1"/>
</dbReference>
<feature type="region of interest" description="Disordered" evidence="9">
    <location>
        <begin position="812"/>
        <end position="844"/>
    </location>
</feature>
<sequence>MGKFTEKFISKSLEIVLSDRFGRYSKYIIQQRALPDARDGLKPVQRRILYSMWELGLKNDKPFKKSARVVGDVIGKYHPHGDSSIYEAMVRMAQEWKMGVPLIEMHGNKGSIDDDPAAAMRYTETRLESITNLMLESIDKKTVSFAPNFDDSETEPTVLPSLIPNLLINGAKGIASGFATEIPPHNLGEVLDATIAKVKNPGIEFRKLAEIVKGPDFPTGGTIYGRDGILEAFERGKGRLILVSKYKIIDEKNKKSIEIYEIPFGVVKSKLVKDIDEIRIDKKISGIKEVIDQSDRNGVSILIELENDAKVNTILNYLLQKTEMQIYYSYNSIAIKNNAPKLMSLNDMIESYLSHIKDFKTKELKYDLEKDERKLEITLALIKAGDITEEIIKIIRNSDNSKKGVIEALMNNFNFSEIQATAIAEMRLYRLSRIDQNLYISEKQMLEDRIALNKKILSDEKEFNNYLINIFKEIKKTYATERKTEIVDSEFKIEINQEELIKNEQFYIGLSKDGYLKKFSLRVYESNDLSTYSLKEQDPLIFLDKVESVNKLLIFTNLGNYIYLPIHKIEDSKWKDFGIHLNNFVSLKSTEKIVSAILVKDFNVKNYVVLISSQGIGKKVLIKDFEVSRFNKTLTAIKLKNKDDYLINAKLSNNYKDILIINSEGKAVKYSEIEIPIYNTNSSGVKLISLAKDVLVEAFELIENDQELILFTRKSQFKKIKTNNIGFANKNTQGKKIFAQNKINKFQIIDAIAINELQLDLAVFDIDNKINLLNTQVVNISSLEEGFGNSKNKNSYFVSNLKLQVVGTENSSINSLTNDENENFDSSSVSKDENNTETKHEKEKNFKFEREKKILKTAEEKLKSLDDLDIDSLIKKFKDL</sequence>
<dbReference type="GO" id="GO:0003918">
    <property type="term" value="F:DNA topoisomerase type II (double strand cut, ATP-hydrolyzing) activity"/>
    <property type="evidence" value="ECO:0007669"/>
    <property type="project" value="UniProtKB-EC"/>
</dbReference>
<reference evidence="11" key="1">
    <citation type="submission" date="2023-04" db="EMBL/GenBank/DDBJ databases">
        <title>Completed genome of Mycoplasma lagogenitalium type strain 12MS.</title>
        <authorList>
            <person name="Spergser J."/>
        </authorList>
    </citation>
    <scope>NUCLEOTIDE SEQUENCE</scope>
    <source>
        <strain evidence="11">12MS</strain>
    </source>
</reference>
<evidence type="ECO:0000256" key="3">
    <source>
        <dbReference type="ARBA" id="ARBA00022475"/>
    </source>
</evidence>
<dbReference type="NCBIfam" id="NF004044">
    <property type="entry name" value="PRK05561.1"/>
    <property type="match status" value="1"/>
</dbReference>
<dbReference type="RefSeq" id="WP_280102134.1">
    <property type="nucleotide sequence ID" value="NZ_CP122979.1"/>
</dbReference>
<dbReference type="InterPro" id="IPR013760">
    <property type="entry name" value="Topo_IIA-like_dom_sf"/>
</dbReference>
<gene>
    <name evidence="11" type="primary">parC</name>
    <name evidence="11" type="ORF">QEG99_00930</name>
</gene>
<dbReference type="InterPro" id="IPR050220">
    <property type="entry name" value="Type_II_DNA_Topoisomerases"/>
</dbReference>
<dbReference type="SMART" id="SM00434">
    <property type="entry name" value="TOP4c"/>
    <property type="match status" value="1"/>
</dbReference>
<feature type="compositionally biased region" description="Basic and acidic residues" evidence="9">
    <location>
        <begin position="830"/>
        <end position="844"/>
    </location>
</feature>
<dbReference type="PANTHER" id="PTHR43493">
    <property type="entry name" value="DNA GYRASE/TOPOISOMERASE SUBUNIT A"/>
    <property type="match status" value="1"/>
</dbReference>
<dbReference type="Gene3D" id="3.30.1360.40">
    <property type="match status" value="1"/>
</dbReference>
<evidence type="ECO:0000256" key="2">
    <source>
        <dbReference type="ARBA" id="ARBA00012895"/>
    </source>
</evidence>
<keyword evidence="12" id="KW-1185">Reference proteome</keyword>
<keyword evidence="7 8" id="KW-0413">Isomerase</keyword>
<name>A0ABY8LUC3_9BACT</name>
<dbReference type="Gene3D" id="3.90.199.10">
    <property type="entry name" value="Topoisomerase II, domain 5"/>
    <property type="match status" value="1"/>
</dbReference>
<keyword evidence="4 8" id="KW-0799">Topoisomerase</keyword>
<evidence type="ECO:0000256" key="5">
    <source>
        <dbReference type="ARBA" id="ARBA00023125"/>
    </source>
</evidence>
<keyword evidence="3" id="KW-1003">Cell membrane</keyword>
<evidence type="ECO:0000256" key="7">
    <source>
        <dbReference type="ARBA" id="ARBA00023235"/>
    </source>
</evidence>
<feature type="compositionally biased region" description="Polar residues" evidence="9">
    <location>
        <begin position="812"/>
        <end position="829"/>
    </location>
</feature>
<evidence type="ECO:0000313" key="11">
    <source>
        <dbReference type="EMBL" id="WGI36831.1"/>
    </source>
</evidence>